<organism evidence="5 6">
    <name type="scientific">Candidatus Rhodoblastus alkanivorans</name>
    <dbReference type="NCBI Taxonomy" id="2954117"/>
    <lineage>
        <taxon>Bacteria</taxon>
        <taxon>Pseudomonadati</taxon>
        <taxon>Pseudomonadota</taxon>
        <taxon>Alphaproteobacteria</taxon>
        <taxon>Hyphomicrobiales</taxon>
        <taxon>Rhodoblastaceae</taxon>
        <taxon>Rhodoblastus</taxon>
    </lineage>
</organism>
<comment type="caution">
    <text evidence="5">The sequence shown here is derived from an EMBL/GenBank/DDBJ whole genome shotgun (WGS) entry which is preliminary data.</text>
</comment>
<evidence type="ECO:0000256" key="4">
    <source>
        <dbReference type="SAM" id="SignalP"/>
    </source>
</evidence>
<keyword evidence="6" id="KW-1185">Reference proteome</keyword>
<name>A0ABS9Z701_9HYPH</name>
<reference evidence="5" key="1">
    <citation type="journal article" date="2022" name="ISME J.">
        <title>Identification of active gaseous-alkane degraders at natural gas seeps.</title>
        <authorList>
            <person name="Farhan Ul Haque M."/>
            <person name="Hernandez M."/>
            <person name="Crombie A.T."/>
            <person name="Murrell J.C."/>
        </authorList>
    </citation>
    <scope>NUCLEOTIDE SEQUENCE</scope>
    <source>
        <strain evidence="5">PC2</strain>
    </source>
</reference>
<dbReference type="InterPro" id="IPR038303">
    <property type="entry name" value="HdeA/HdeB_sf"/>
</dbReference>
<evidence type="ECO:0000313" key="5">
    <source>
        <dbReference type="EMBL" id="MCI4682417.1"/>
    </source>
</evidence>
<dbReference type="EMBL" id="JAIVFP010000001">
    <property type="protein sequence ID" value="MCI4682417.1"/>
    <property type="molecule type" value="Genomic_DNA"/>
</dbReference>
<dbReference type="Proteomes" id="UP001139104">
    <property type="component" value="Unassembled WGS sequence"/>
</dbReference>
<keyword evidence="1 4" id="KW-0732">Signal</keyword>
<evidence type="ECO:0000256" key="1">
    <source>
        <dbReference type="ARBA" id="ARBA00022729"/>
    </source>
</evidence>
<dbReference type="Gene3D" id="1.10.890.10">
    <property type="entry name" value="HNS-dependent expression A"/>
    <property type="match status" value="1"/>
</dbReference>
<gene>
    <name evidence="5" type="ORF">K2U94_06535</name>
</gene>
<protein>
    <submittedName>
        <fullName evidence="5">HdeA family protein</fullName>
    </submittedName>
</protein>
<dbReference type="Pfam" id="PF06411">
    <property type="entry name" value="HdeA"/>
    <property type="match status" value="1"/>
</dbReference>
<evidence type="ECO:0000256" key="3">
    <source>
        <dbReference type="ARBA" id="ARBA00023186"/>
    </source>
</evidence>
<dbReference type="RefSeq" id="WP_243066430.1">
    <property type="nucleotide sequence ID" value="NZ_JAIVFK010000020.1"/>
</dbReference>
<keyword evidence="3" id="KW-0143">Chaperone</keyword>
<evidence type="ECO:0000256" key="2">
    <source>
        <dbReference type="ARBA" id="ARBA00022764"/>
    </source>
</evidence>
<dbReference type="InterPro" id="IPR010486">
    <property type="entry name" value="HNS-dep_expression_A/B"/>
</dbReference>
<feature type="signal peptide" evidence="4">
    <location>
        <begin position="1"/>
        <end position="21"/>
    </location>
</feature>
<feature type="chain" id="PRO_5047174697" evidence="4">
    <location>
        <begin position="22"/>
        <end position="102"/>
    </location>
</feature>
<evidence type="ECO:0000313" key="6">
    <source>
        <dbReference type="Proteomes" id="UP001139104"/>
    </source>
</evidence>
<sequence length="102" mass="11109">MKKSAICLALGLALAPTAGSAQVMIQMEKITCGDAVAMPPDDQLMIEAWMSGWYNQKLGYTSVDLDAFARNADNIMKYCAAHPKDQLMGVIQAAVNQMQKKQ</sequence>
<accession>A0ABS9Z701</accession>
<keyword evidence="2" id="KW-0574">Periplasm</keyword>
<proteinExistence type="predicted"/>